<dbReference type="GO" id="GO:0008757">
    <property type="term" value="F:S-adenosylmethionine-dependent methyltransferase activity"/>
    <property type="evidence" value="ECO:0007669"/>
    <property type="project" value="InterPro"/>
</dbReference>
<dbReference type="AlphaFoldDB" id="A0A8J6XE69"/>
<dbReference type="CDD" id="cd02440">
    <property type="entry name" value="AdoMet_MTases"/>
    <property type="match status" value="1"/>
</dbReference>
<reference evidence="2" key="1">
    <citation type="submission" date="2020-09" db="EMBL/GenBank/DDBJ databases">
        <title>Iningainema tapete sp. nov. (Scytonemataceae, Cyanobacteria) from greenhouses in central Florida (USA) produces two types of nodularin with biosynthetic potential for microcystin-LR and anabaenopeptins.</title>
        <authorList>
            <person name="Berthold D.E."/>
            <person name="Lefler F.W."/>
            <person name="Huang I.-S."/>
            <person name="Abdulla H."/>
            <person name="Zimba P.V."/>
            <person name="Laughinghouse H.D. IV."/>
        </authorList>
    </citation>
    <scope>NUCLEOTIDE SEQUENCE</scope>
    <source>
        <strain evidence="2">BLCCT55</strain>
    </source>
</reference>
<keyword evidence="2" id="KW-0808">Transferase</keyword>
<dbReference type="SUPFAM" id="SSF53335">
    <property type="entry name" value="S-adenosyl-L-methionine-dependent methyltransferases"/>
    <property type="match status" value="1"/>
</dbReference>
<keyword evidence="3" id="KW-1185">Reference proteome</keyword>
<dbReference type="Pfam" id="PF08241">
    <property type="entry name" value="Methyltransf_11"/>
    <property type="match status" value="1"/>
</dbReference>
<dbReference type="InterPro" id="IPR029063">
    <property type="entry name" value="SAM-dependent_MTases_sf"/>
</dbReference>
<gene>
    <name evidence="2" type="ORF">ICL16_22160</name>
</gene>
<organism evidence="2 3">
    <name type="scientific">Iningainema tapete BLCC-T55</name>
    <dbReference type="NCBI Taxonomy" id="2748662"/>
    <lineage>
        <taxon>Bacteria</taxon>
        <taxon>Bacillati</taxon>
        <taxon>Cyanobacteriota</taxon>
        <taxon>Cyanophyceae</taxon>
        <taxon>Nostocales</taxon>
        <taxon>Scytonemataceae</taxon>
        <taxon>Iningainema tapete</taxon>
    </lineage>
</organism>
<accession>A0A8J6XE69</accession>
<proteinExistence type="predicted"/>
<feature type="domain" description="Methyltransferase type 11" evidence="1">
    <location>
        <begin position="110"/>
        <end position="156"/>
    </location>
</feature>
<keyword evidence="2" id="KW-0489">Methyltransferase</keyword>
<dbReference type="Proteomes" id="UP000629098">
    <property type="component" value="Unassembled WGS sequence"/>
</dbReference>
<evidence type="ECO:0000313" key="2">
    <source>
        <dbReference type="EMBL" id="MBD2774695.1"/>
    </source>
</evidence>
<comment type="caution">
    <text evidence="2">The sequence shown here is derived from an EMBL/GenBank/DDBJ whole genome shotgun (WGS) entry which is preliminary data.</text>
</comment>
<dbReference type="RefSeq" id="WP_190832083.1">
    <property type="nucleotide sequence ID" value="NZ_CAWPPI010000072.1"/>
</dbReference>
<dbReference type="GO" id="GO:0032259">
    <property type="term" value="P:methylation"/>
    <property type="evidence" value="ECO:0007669"/>
    <property type="project" value="UniProtKB-KW"/>
</dbReference>
<evidence type="ECO:0000259" key="1">
    <source>
        <dbReference type="Pfam" id="PF08241"/>
    </source>
</evidence>
<dbReference type="Gene3D" id="3.40.50.150">
    <property type="entry name" value="Vaccinia Virus protein VP39"/>
    <property type="match status" value="1"/>
</dbReference>
<dbReference type="InterPro" id="IPR013216">
    <property type="entry name" value="Methyltransf_11"/>
</dbReference>
<evidence type="ECO:0000313" key="3">
    <source>
        <dbReference type="Proteomes" id="UP000629098"/>
    </source>
</evidence>
<sequence length="225" mass="25700">MICYCCGSSNLKSQDVLWQELIDEWRIARYEVEYINRQQGLHCLECYSNLRSMALAVSIMRCFGYKGLFKDFVKQPKIQDLQILEINEAGSLTQFLSGIPGHTLKVYPDIDMMNINLADTSFDLVVHSDVLEHIQHPIRGLSECYRVLKPGGFCAFTIPMIVDRLTVYRAGLPPSYHGSKENKSDFLVHTEYGCDAWKHVIQAGFQECRIFSLEYPSAQAFVAVK</sequence>
<dbReference type="EMBL" id="JACXAE010000072">
    <property type="protein sequence ID" value="MBD2774695.1"/>
    <property type="molecule type" value="Genomic_DNA"/>
</dbReference>
<name>A0A8J6XE69_9CYAN</name>
<protein>
    <submittedName>
        <fullName evidence="2">Class I SAM-dependent methyltransferase</fullName>
    </submittedName>
</protein>